<dbReference type="InterPro" id="IPR058031">
    <property type="entry name" value="AAA_lid_NorR"/>
</dbReference>
<keyword evidence="8" id="KW-1185">Reference proteome</keyword>
<keyword evidence="1" id="KW-0547">Nucleotide-binding</keyword>
<sequence length="489" mass="53364">MPVRFLRIDELVPAGGLLTLAEWSRHAGMRARHELQPQTLPSLQALDAWAGRGQLAVCEPGGQWSLPFALIDGFEAGEAGLVGALRAEGRLVGLALVRGGDRPFDADEQALFTALLEPLTAAVVNDRRLREIRRLGAAAEADRQSLLTRLGRDSVFEHIVGAERGLRHVMERVDQVAPTDASVLILGETGAGKEVIARAIHERSARRDGPFVRVNCGALPPELIDSELFGHEKGSFTGALAARRGWFERADGGTLFLDEVGELSLAAQVRLLRVLQDGVVQRVGGEKDLAVDVRVIAATHRDLPSMVQERSFREDLWYRLAVFPLILPPLRERPQDIPALTQHFVQRAAKRLGVTVPLVRPADIERLQAYRWPGNVREFAAVIERAVILGQGTRLEVDAALGIDAPRQASQMSPAATRERDSPSAAASVEGTGIEALDTVIQRHLQKALRATRGRVDGPHGAARLLGVNASTLRAKLRKHRIDPRAYRG</sequence>
<dbReference type="RefSeq" id="WP_352887976.1">
    <property type="nucleotide sequence ID" value="NZ_JBEPIJ010000004.1"/>
</dbReference>
<evidence type="ECO:0000256" key="2">
    <source>
        <dbReference type="ARBA" id="ARBA00022840"/>
    </source>
</evidence>
<dbReference type="PROSITE" id="PS00676">
    <property type="entry name" value="SIGMA54_INTERACT_2"/>
    <property type="match status" value="1"/>
</dbReference>
<evidence type="ECO:0000259" key="6">
    <source>
        <dbReference type="PROSITE" id="PS50045"/>
    </source>
</evidence>
<dbReference type="CDD" id="cd00009">
    <property type="entry name" value="AAA"/>
    <property type="match status" value="1"/>
</dbReference>
<reference evidence="7 8" key="1">
    <citation type="submission" date="2024-06" db="EMBL/GenBank/DDBJ databases">
        <authorList>
            <person name="Li Z."/>
            <person name="Jiang Y."/>
        </authorList>
    </citation>
    <scope>NUCLEOTIDE SEQUENCE [LARGE SCALE GENOMIC DNA]</scope>
    <source>
        <strain evidence="7 8">HSW-8</strain>
    </source>
</reference>
<protein>
    <submittedName>
        <fullName evidence="7">Sigma-54 dependent transcriptional regulator</fullName>
    </submittedName>
</protein>
<dbReference type="Pfam" id="PF00158">
    <property type="entry name" value="Sigma54_activat"/>
    <property type="match status" value="1"/>
</dbReference>
<dbReference type="Gene3D" id="3.40.50.300">
    <property type="entry name" value="P-loop containing nucleotide triphosphate hydrolases"/>
    <property type="match status" value="1"/>
</dbReference>
<dbReference type="Pfam" id="PF02954">
    <property type="entry name" value="HTH_8"/>
    <property type="match status" value="1"/>
</dbReference>
<evidence type="ECO:0000256" key="5">
    <source>
        <dbReference type="ARBA" id="ARBA00023163"/>
    </source>
</evidence>
<keyword evidence="2" id="KW-0067">ATP-binding</keyword>
<dbReference type="InterPro" id="IPR003593">
    <property type="entry name" value="AAA+_ATPase"/>
</dbReference>
<dbReference type="PANTHER" id="PTHR32071">
    <property type="entry name" value="TRANSCRIPTIONAL REGULATORY PROTEIN"/>
    <property type="match status" value="1"/>
</dbReference>
<gene>
    <name evidence="7" type="ORF">ABSH63_05045</name>
</gene>
<keyword evidence="4" id="KW-0238">DNA-binding</keyword>
<organism evidence="7 8">
    <name type="scientific">Sinimarinibacterium thermocellulolyticum</name>
    <dbReference type="NCBI Taxonomy" id="3170016"/>
    <lineage>
        <taxon>Bacteria</taxon>
        <taxon>Pseudomonadati</taxon>
        <taxon>Pseudomonadota</taxon>
        <taxon>Gammaproteobacteria</taxon>
        <taxon>Nevskiales</taxon>
        <taxon>Nevskiaceae</taxon>
        <taxon>Sinimarinibacterium</taxon>
    </lineage>
</organism>
<dbReference type="Pfam" id="PF25601">
    <property type="entry name" value="AAA_lid_14"/>
    <property type="match status" value="1"/>
</dbReference>
<evidence type="ECO:0000313" key="8">
    <source>
        <dbReference type="Proteomes" id="UP001465331"/>
    </source>
</evidence>
<keyword evidence="3" id="KW-0805">Transcription regulation</keyword>
<proteinExistence type="predicted"/>
<dbReference type="EMBL" id="JBEPIJ010000004">
    <property type="protein sequence ID" value="MES0873378.1"/>
    <property type="molecule type" value="Genomic_DNA"/>
</dbReference>
<dbReference type="SUPFAM" id="SSF52540">
    <property type="entry name" value="P-loop containing nucleoside triphosphate hydrolases"/>
    <property type="match status" value="1"/>
</dbReference>
<dbReference type="InterPro" id="IPR027417">
    <property type="entry name" value="P-loop_NTPase"/>
</dbReference>
<dbReference type="InterPro" id="IPR025662">
    <property type="entry name" value="Sigma_54_int_dom_ATP-bd_1"/>
</dbReference>
<feature type="domain" description="Sigma-54 factor interaction" evidence="6">
    <location>
        <begin position="159"/>
        <end position="388"/>
    </location>
</feature>
<dbReference type="Proteomes" id="UP001465331">
    <property type="component" value="Unassembled WGS sequence"/>
</dbReference>
<dbReference type="SMART" id="SM00382">
    <property type="entry name" value="AAA"/>
    <property type="match status" value="1"/>
</dbReference>
<keyword evidence="5" id="KW-0804">Transcription</keyword>
<comment type="caution">
    <text evidence="7">The sequence shown here is derived from an EMBL/GenBank/DDBJ whole genome shotgun (WGS) entry which is preliminary data.</text>
</comment>
<evidence type="ECO:0000313" key="7">
    <source>
        <dbReference type="EMBL" id="MES0873378.1"/>
    </source>
</evidence>
<dbReference type="PANTHER" id="PTHR32071:SF117">
    <property type="entry name" value="PTS-DEPENDENT DIHYDROXYACETONE KINASE OPERON REGULATORY PROTEIN-RELATED"/>
    <property type="match status" value="1"/>
</dbReference>
<dbReference type="InterPro" id="IPR025943">
    <property type="entry name" value="Sigma_54_int_dom_ATP-bd_2"/>
</dbReference>
<evidence type="ECO:0000256" key="4">
    <source>
        <dbReference type="ARBA" id="ARBA00023125"/>
    </source>
</evidence>
<name>A0ABV2A864_9GAMM</name>
<dbReference type="InterPro" id="IPR002197">
    <property type="entry name" value="HTH_Fis"/>
</dbReference>
<dbReference type="PROSITE" id="PS50045">
    <property type="entry name" value="SIGMA54_INTERACT_4"/>
    <property type="match status" value="1"/>
</dbReference>
<dbReference type="InterPro" id="IPR002078">
    <property type="entry name" value="Sigma_54_int"/>
</dbReference>
<dbReference type="Gene3D" id="1.10.8.60">
    <property type="match status" value="1"/>
</dbReference>
<dbReference type="PROSITE" id="PS00675">
    <property type="entry name" value="SIGMA54_INTERACT_1"/>
    <property type="match status" value="1"/>
</dbReference>
<accession>A0ABV2A864</accession>
<evidence type="ECO:0000256" key="1">
    <source>
        <dbReference type="ARBA" id="ARBA00022741"/>
    </source>
</evidence>
<dbReference type="Gene3D" id="1.10.10.60">
    <property type="entry name" value="Homeodomain-like"/>
    <property type="match status" value="1"/>
</dbReference>
<evidence type="ECO:0000256" key="3">
    <source>
        <dbReference type="ARBA" id="ARBA00023015"/>
    </source>
</evidence>